<keyword evidence="2" id="KW-0812">Transmembrane</keyword>
<dbReference type="RefSeq" id="WP_275088499.1">
    <property type="nucleotide sequence ID" value="NZ_CP119078.1"/>
</dbReference>
<evidence type="ECO:0000256" key="2">
    <source>
        <dbReference type="ARBA" id="ARBA00022692"/>
    </source>
</evidence>
<accession>A0ABY8AQ60</accession>
<sequence>MHEKKEIVTSESKSFNVAEFIDNVKKGAVIGGVSTAATFMLIDKPLGYATKAVVQKTQTSTFGFFQHMMHGNLSVWWKNSPYVQAYYTTLKHPVSGFPVALLNSGAKNAVFFPMKYFTEEMLRVVWPNDEMARYSGFFTGVETVYLTAPISVLKARMMTNVPLDTLTPKRLMSGVNAIALRDGIQFGIYFNTVKYLQEQYGDSFFSAGIAGILGYIFSNPFSVIGMNQKISEKPVNLLKMAKTIYKSSGPKGFYPLLGLSAFGMFARGVAIDQGIKLYKLLTNDQKIEVKEPSENDEAEQSSLPNP</sequence>
<dbReference type="InterPro" id="IPR023395">
    <property type="entry name" value="MCP_dom_sf"/>
</dbReference>
<reference evidence="4 5" key="1">
    <citation type="submission" date="2023-02" db="EMBL/GenBank/DDBJ databases">
        <title>Genome Sequence of L. cardiaca H63T.</title>
        <authorList>
            <person name="Lopez A.E."/>
            <person name="Cianciotto N.P."/>
        </authorList>
    </citation>
    <scope>NUCLEOTIDE SEQUENCE [LARGE SCALE GENOMIC DNA]</scope>
    <source>
        <strain evidence="4 5">H63</strain>
    </source>
</reference>
<gene>
    <name evidence="4" type="ORF">PXX05_12365</name>
</gene>
<comment type="subcellular location">
    <subcellularLocation>
        <location evidence="1">Membrane</location>
    </subcellularLocation>
</comment>
<evidence type="ECO:0000313" key="4">
    <source>
        <dbReference type="EMBL" id="WED42683.1"/>
    </source>
</evidence>
<dbReference type="Gene3D" id="1.50.40.10">
    <property type="entry name" value="Mitochondrial carrier domain"/>
    <property type="match status" value="1"/>
</dbReference>
<dbReference type="SUPFAM" id="SSF103506">
    <property type="entry name" value="Mitochondrial carrier"/>
    <property type="match status" value="1"/>
</dbReference>
<evidence type="ECO:0000256" key="1">
    <source>
        <dbReference type="ARBA" id="ARBA00004370"/>
    </source>
</evidence>
<protein>
    <recommendedName>
        <fullName evidence="6">Mitochondrial carrier protein</fullName>
    </recommendedName>
</protein>
<keyword evidence="3" id="KW-0472">Membrane</keyword>
<evidence type="ECO:0000256" key="3">
    <source>
        <dbReference type="ARBA" id="ARBA00023136"/>
    </source>
</evidence>
<evidence type="ECO:0000313" key="5">
    <source>
        <dbReference type="Proteomes" id="UP001222087"/>
    </source>
</evidence>
<proteinExistence type="predicted"/>
<keyword evidence="5" id="KW-1185">Reference proteome</keyword>
<dbReference type="Proteomes" id="UP001222087">
    <property type="component" value="Chromosome"/>
</dbReference>
<organism evidence="4 5">
    <name type="scientific">Legionella cardiaca</name>
    <dbReference type="NCBI Taxonomy" id="1071983"/>
    <lineage>
        <taxon>Bacteria</taxon>
        <taxon>Pseudomonadati</taxon>
        <taxon>Pseudomonadota</taxon>
        <taxon>Gammaproteobacteria</taxon>
        <taxon>Legionellales</taxon>
        <taxon>Legionellaceae</taxon>
        <taxon>Legionella</taxon>
    </lineage>
</organism>
<dbReference type="EMBL" id="CP119078">
    <property type="protein sequence ID" value="WED42683.1"/>
    <property type="molecule type" value="Genomic_DNA"/>
</dbReference>
<evidence type="ECO:0008006" key="6">
    <source>
        <dbReference type="Google" id="ProtNLM"/>
    </source>
</evidence>
<name>A0ABY8AQ60_9GAMM</name>